<evidence type="ECO:0000313" key="4">
    <source>
        <dbReference type="EnsemblMetazoa" id="LLOJ005126-PA"/>
    </source>
</evidence>
<evidence type="ECO:0000259" key="3">
    <source>
        <dbReference type="Pfam" id="PF00089"/>
    </source>
</evidence>
<feature type="compositionally biased region" description="Polar residues" evidence="2">
    <location>
        <begin position="79"/>
        <end position="92"/>
    </location>
</feature>
<comment type="similarity">
    <text evidence="1">Belongs to the peptidase S1 family. CLIP subfamily.</text>
</comment>
<feature type="region of interest" description="Disordered" evidence="2">
    <location>
        <begin position="1"/>
        <end position="51"/>
    </location>
</feature>
<reference evidence="4" key="1">
    <citation type="submission" date="2020-05" db="UniProtKB">
        <authorList>
            <consortium name="EnsemblMetazoa"/>
        </authorList>
    </citation>
    <scope>IDENTIFICATION</scope>
    <source>
        <strain evidence="4">Jacobina</strain>
    </source>
</reference>
<dbReference type="InterPro" id="IPR001254">
    <property type="entry name" value="Trypsin_dom"/>
</dbReference>
<dbReference type="PANTHER" id="PTHR24258">
    <property type="entry name" value="SERINE PROTEASE-RELATED"/>
    <property type="match status" value="1"/>
</dbReference>
<evidence type="ECO:0000256" key="2">
    <source>
        <dbReference type="SAM" id="MobiDB-lite"/>
    </source>
</evidence>
<evidence type="ECO:0000313" key="5">
    <source>
        <dbReference type="Proteomes" id="UP000092461"/>
    </source>
</evidence>
<dbReference type="EMBL" id="AJWK01016318">
    <property type="status" value="NOT_ANNOTATED_CDS"/>
    <property type="molecule type" value="Genomic_DNA"/>
</dbReference>
<dbReference type="InterPro" id="IPR009003">
    <property type="entry name" value="Peptidase_S1_PA"/>
</dbReference>
<feature type="domain" description="Peptidase S1" evidence="3">
    <location>
        <begin position="163"/>
        <end position="247"/>
    </location>
</feature>
<dbReference type="GO" id="GO:0006508">
    <property type="term" value="P:proteolysis"/>
    <property type="evidence" value="ECO:0007669"/>
    <property type="project" value="InterPro"/>
</dbReference>
<dbReference type="GO" id="GO:0004252">
    <property type="term" value="F:serine-type endopeptidase activity"/>
    <property type="evidence" value="ECO:0007669"/>
    <property type="project" value="InterPro"/>
</dbReference>
<sequence length="249" mass="27370">MTKPEAPEKPNEEETEEMEKPEDKPDANKSPGVWPPPVPTHPPNHTPATHPPWITGGVAGGPIAGVPIAGVPVAPAATKPTTKRPSVATTWPTRPPVFQWPPTTTPSPALPTPQSCQIVQQRKKWSPSPNTLALSLIQPLNLYTVKQKKSPREVRHMSSWDVARLTVQLGDHNIRSATEVVHKTRHVKRVVRHRGFDSRTLYDDIALLTLDRPVTFSSSIRPICLPPSNDVRSYNGKTAVAIGWGSLRE</sequence>
<proteinExistence type="inferred from homology"/>
<dbReference type="Proteomes" id="UP000092461">
    <property type="component" value="Unassembled WGS sequence"/>
</dbReference>
<dbReference type="EnsemblMetazoa" id="LLOJ005126-RA">
    <property type="protein sequence ID" value="LLOJ005126-PA"/>
    <property type="gene ID" value="LLOJ005126"/>
</dbReference>
<accession>A0A1B0CKI9</accession>
<feature type="compositionally biased region" description="Pro residues" evidence="2">
    <location>
        <begin position="33"/>
        <end position="45"/>
    </location>
</feature>
<feature type="region of interest" description="Disordered" evidence="2">
    <location>
        <begin position="76"/>
        <end position="100"/>
    </location>
</feature>
<dbReference type="EMBL" id="AJWK01016317">
    <property type="status" value="NOT_ANNOTATED_CDS"/>
    <property type="molecule type" value="Genomic_DNA"/>
</dbReference>
<dbReference type="AlphaFoldDB" id="A0A1B0CKI9"/>
<dbReference type="SUPFAM" id="SSF50494">
    <property type="entry name" value="Trypsin-like serine proteases"/>
    <property type="match status" value="1"/>
</dbReference>
<keyword evidence="5" id="KW-1185">Reference proteome</keyword>
<name>A0A1B0CKI9_LUTLO</name>
<evidence type="ECO:0000256" key="1">
    <source>
        <dbReference type="ARBA" id="ARBA00024195"/>
    </source>
</evidence>
<protein>
    <recommendedName>
        <fullName evidence="3">Peptidase S1 domain-containing protein</fullName>
    </recommendedName>
</protein>
<dbReference type="VEuPathDB" id="VectorBase:LLOJ005126"/>
<feature type="compositionally biased region" description="Basic and acidic residues" evidence="2">
    <location>
        <begin position="1"/>
        <end position="12"/>
    </location>
</feature>
<dbReference type="PANTHER" id="PTHR24258:SF116">
    <property type="entry name" value="FI16631P1-RELATED"/>
    <property type="match status" value="1"/>
</dbReference>
<dbReference type="VEuPathDB" id="VectorBase:LLONM1_001582"/>
<organism evidence="4 5">
    <name type="scientific">Lutzomyia longipalpis</name>
    <name type="common">Sand fly</name>
    <dbReference type="NCBI Taxonomy" id="7200"/>
    <lineage>
        <taxon>Eukaryota</taxon>
        <taxon>Metazoa</taxon>
        <taxon>Ecdysozoa</taxon>
        <taxon>Arthropoda</taxon>
        <taxon>Hexapoda</taxon>
        <taxon>Insecta</taxon>
        <taxon>Pterygota</taxon>
        <taxon>Neoptera</taxon>
        <taxon>Endopterygota</taxon>
        <taxon>Diptera</taxon>
        <taxon>Nematocera</taxon>
        <taxon>Psychodoidea</taxon>
        <taxon>Psychodidae</taxon>
        <taxon>Lutzomyia</taxon>
        <taxon>Lutzomyia</taxon>
    </lineage>
</organism>
<dbReference type="InterPro" id="IPR043504">
    <property type="entry name" value="Peptidase_S1_PA_chymotrypsin"/>
</dbReference>
<dbReference type="Gene3D" id="2.40.10.10">
    <property type="entry name" value="Trypsin-like serine proteases"/>
    <property type="match status" value="1"/>
</dbReference>
<dbReference type="Pfam" id="PF00089">
    <property type="entry name" value="Trypsin"/>
    <property type="match status" value="1"/>
</dbReference>